<gene>
    <name evidence="1" type="ORF">HNR42_002402</name>
</gene>
<keyword evidence="2" id="KW-1185">Reference proteome</keyword>
<organism evidence="1 2">
    <name type="scientific">Deinobacterium chartae</name>
    <dbReference type="NCBI Taxonomy" id="521158"/>
    <lineage>
        <taxon>Bacteria</taxon>
        <taxon>Thermotogati</taxon>
        <taxon>Deinococcota</taxon>
        <taxon>Deinococci</taxon>
        <taxon>Deinococcales</taxon>
        <taxon>Deinococcaceae</taxon>
        <taxon>Deinobacterium</taxon>
    </lineage>
</organism>
<evidence type="ECO:0000313" key="1">
    <source>
        <dbReference type="EMBL" id="MBB6098967.1"/>
    </source>
</evidence>
<accession>A0A841HZZ2</accession>
<reference evidence="1 2" key="1">
    <citation type="submission" date="2020-08" db="EMBL/GenBank/DDBJ databases">
        <title>Genomic Encyclopedia of Type Strains, Phase IV (KMG-IV): sequencing the most valuable type-strain genomes for metagenomic binning, comparative biology and taxonomic classification.</title>
        <authorList>
            <person name="Goeker M."/>
        </authorList>
    </citation>
    <scope>NUCLEOTIDE SEQUENCE [LARGE SCALE GENOMIC DNA]</scope>
    <source>
        <strain evidence="1 2">DSM 21458</strain>
    </source>
</reference>
<dbReference type="EMBL" id="JACHHG010000008">
    <property type="protein sequence ID" value="MBB6098967.1"/>
    <property type="molecule type" value="Genomic_DNA"/>
</dbReference>
<dbReference type="RefSeq" id="WP_183987712.1">
    <property type="nucleotide sequence ID" value="NZ_JACHHG010000008.1"/>
</dbReference>
<sequence>MRAYKGVVEGGVVVLKDCKLPEGTVVTITVGEGELLRATIASALKRPKKLRVRLRPEPGGLTLAAHSSRKVVK</sequence>
<protein>
    <submittedName>
        <fullName evidence="1">Uncharacterized protein</fullName>
    </submittedName>
</protein>
<evidence type="ECO:0000313" key="2">
    <source>
        <dbReference type="Proteomes" id="UP000569951"/>
    </source>
</evidence>
<dbReference type="Proteomes" id="UP000569951">
    <property type="component" value="Unassembled WGS sequence"/>
</dbReference>
<proteinExistence type="predicted"/>
<dbReference type="AlphaFoldDB" id="A0A841HZZ2"/>
<comment type="caution">
    <text evidence="1">The sequence shown here is derived from an EMBL/GenBank/DDBJ whole genome shotgun (WGS) entry which is preliminary data.</text>
</comment>
<name>A0A841HZZ2_9DEIO</name>